<reference evidence="1" key="1">
    <citation type="submission" date="2022-02" db="EMBL/GenBank/DDBJ databases">
        <title>Plant Genome Project.</title>
        <authorList>
            <person name="Zhang R.-G."/>
        </authorList>
    </citation>
    <scope>NUCLEOTIDE SEQUENCE</scope>
    <source>
        <strain evidence="1">AT1</strain>
    </source>
</reference>
<name>A0ACC0NVY9_RHOML</name>
<dbReference type="Proteomes" id="UP001062846">
    <property type="component" value="Chromosome 5"/>
</dbReference>
<gene>
    <name evidence="1" type="ORF">RHMOL_Rhmol05G0305000</name>
</gene>
<accession>A0ACC0NVY9</accession>
<proteinExistence type="predicted"/>
<comment type="caution">
    <text evidence="1">The sequence shown here is derived from an EMBL/GenBank/DDBJ whole genome shotgun (WGS) entry which is preliminary data.</text>
</comment>
<protein>
    <submittedName>
        <fullName evidence="1">Uncharacterized protein</fullName>
    </submittedName>
</protein>
<sequence>MRIQSVTWFFSIIITLTIFCFIITPVHSQCLEDQKSLLLQLKNGLHFDPDSSAKLVNWNQSNDCCQWNGVTCDHFGRVIGLDLNTESISGGLNDSSSLFELKFLQELNLAYNSFNCAQFPSSFGILTNLRHLNLSDTDFFGQIPREFSLLTRLVKLDLSKDLYFDGIPRIQIENPNLVTLFRNLSGLTELYLDGVNISANGHEWGQAISSSLPNLRVLSLSGCLLSGPIDSSIQNLQYLSKINLAQNNFSSPVPDFLANFPNLTVLILSASELHGTFPENIFQQVQTLETLDLSGNALLNGTLPDFPEKGSLQNLYLSLTNFSGNLPESIGNLTKLRRIEINGCFFSGPIPSSLANLFQLVHLDFSTNNFSGSLPSFQGSRNLTYIDLSNNALTGPVPSIVFESLSNLVYLSLMSNFFNGSIPSSLFSLPSIQHIWLSRNQFSEVSEFLPNKSSSTLDTLDLSYNKLQGPLPSYFFDFQSLTYLSLSFNNFSGTIQLESFHRLQNLNLLDLSHNSLSVNASISDSSLSSFPQLQWLGLASCKLQKFPPLMNQSLFYLDLSDNQISGVIPNWIWNMGNGSLSNFNLSFNLLVGLQRDYVIPPLQILILNSNQLCGEIPIPPDSARYVDYSRNNFSSSIPAEIGNGLANARVFSLSHNKLSGPIPPSICNGSNLDVLNLSNNRFSGTIPQCLIATGAATIRVLNLQNNNLTGNITGTFPKRCALRTLDLSENLLDGNVPQSLANCANAEVLNLGTNNIYGTFPCFLANLSSLRILVLRSNKFHGSISCLGIHNNIWPELQIIDLALNNFSGILPPKFFSQRKAMMEGGSAKPDRNYLHFEVAFTTVYYEDSVTVTNKGSEMELVKILTIFIAIDFSNNNFKGKIPYIVGDLKSLYVLNLSHNSLTGSIPSSVGNLKQLGSLDLSWNKLGGSIPVTLARLTFLAFLNLSYNQLVGMIPTGTQLQSFPNTSYEGNKGLWGPPLTAYEAEPAPPTLNGTQSYTEEDGIINWIYIIATLGYTSGFGVVVGPLLYSKRWRQCYYKPLDRVIVRILYHQEQRARNQRRRNNINQLRRRQHH</sequence>
<evidence type="ECO:0000313" key="2">
    <source>
        <dbReference type="Proteomes" id="UP001062846"/>
    </source>
</evidence>
<dbReference type="EMBL" id="CM046392">
    <property type="protein sequence ID" value="KAI8557061.1"/>
    <property type="molecule type" value="Genomic_DNA"/>
</dbReference>
<organism evidence="1 2">
    <name type="scientific">Rhododendron molle</name>
    <name type="common">Chinese azalea</name>
    <name type="synonym">Azalea mollis</name>
    <dbReference type="NCBI Taxonomy" id="49168"/>
    <lineage>
        <taxon>Eukaryota</taxon>
        <taxon>Viridiplantae</taxon>
        <taxon>Streptophyta</taxon>
        <taxon>Embryophyta</taxon>
        <taxon>Tracheophyta</taxon>
        <taxon>Spermatophyta</taxon>
        <taxon>Magnoliopsida</taxon>
        <taxon>eudicotyledons</taxon>
        <taxon>Gunneridae</taxon>
        <taxon>Pentapetalae</taxon>
        <taxon>asterids</taxon>
        <taxon>Ericales</taxon>
        <taxon>Ericaceae</taxon>
        <taxon>Ericoideae</taxon>
        <taxon>Rhodoreae</taxon>
        <taxon>Rhododendron</taxon>
    </lineage>
</organism>
<keyword evidence="2" id="KW-1185">Reference proteome</keyword>
<evidence type="ECO:0000313" key="1">
    <source>
        <dbReference type="EMBL" id="KAI8557061.1"/>
    </source>
</evidence>